<name>M9LBV2_PAEPP</name>
<dbReference type="PANTHER" id="PTHR40070:SF1">
    <property type="entry name" value="UPF0478 PROTEIN YTXG"/>
    <property type="match status" value="1"/>
</dbReference>
<dbReference type="InterPro" id="IPR009293">
    <property type="entry name" value="UPF0478"/>
</dbReference>
<sequence length="223" mass="23694">MDDFMDNMQDSHFIERKGGDVMLVQISALIAALAFAVLVVYLIQTLRSAKQSLDKASMAMEDVQQTVHMLSGDLQAVARNANHMTEELQGQLKKIEPVADSVQNAGEALNELTLAAKQISAGLVSGVRKAASRFEKKRQDGQTPGDQPGNAAASYAGSPAPDGQTAKPQPNGASGASATSALPLAAAAAEHPQSGTPAKQGGDDWKFWVDLGIRAWQLWRQRS</sequence>
<evidence type="ECO:0000313" key="3">
    <source>
        <dbReference type="EMBL" id="GAC43422.1"/>
    </source>
</evidence>
<accession>M9LBV2</accession>
<proteinExistence type="predicted"/>
<evidence type="ECO:0008006" key="5">
    <source>
        <dbReference type="Google" id="ProtNLM"/>
    </source>
</evidence>
<evidence type="ECO:0000256" key="2">
    <source>
        <dbReference type="SAM" id="Phobius"/>
    </source>
</evidence>
<evidence type="ECO:0000256" key="1">
    <source>
        <dbReference type="SAM" id="MobiDB-lite"/>
    </source>
</evidence>
<dbReference type="AlphaFoldDB" id="M9LBV2"/>
<keyword evidence="2" id="KW-0812">Transmembrane</keyword>
<comment type="caution">
    <text evidence="3">The sequence shown here is derived from an EMBL/GenBank/DDBJ whole genome shotgun (WGS) entry which is preliminary data.</text>
</comment>
<reference evidence="3 4" key="1">
    <citation type="submission" date="2012-10" db="EMBL/GenBank/DDBJ databases">
        <title>Draft Genome Sequence of Paenibacillus popilliae ATCC 14706T.</title>
        <authorList>
            <person name="Iiyama K."/>
            <person name="Mori K."/>
            <person name="Mon H."/>
            <person name="Chieda Y."/>
            <person name="Lee J.M."/>
            <person name="Kusakabe T."/>
            <person name="Tashiro K."/>
            <person name="Asano S."/>
            <person name="Yasunaga-Aoki C."/>
            <person name="Shimizu S."/>
        </authorList>
    </citation>
    <scope>NUCLEOTIDE SEQUENCE [LARGE SCALE GENOMIC DNA]</scope>
    <source>
        <strain evidence="3 4">ATCC 14706</strain>
    </source>
</reference>
<feature type="compositionally biased region" description="Low complexity" evidence="1">
    <location>
        <begin position="172"/>
        <end position="189"/>
    </location>
</feature>
<keyword evidence="4" id="KW-1185">Reference proteome</keyword>
<dbReference type="Pfam" id="PF06103">
    <property type="entry name" value="DUF948"/>
    <property type="match status" value="1"/>
</dbReference>
<evidence type="ECO:0000313" key="4">
    <source>
        <dbReference type="Proteomes" id="UP000029453"/>
    </source>
</evidence>
<feature type="transmembrane region" description="Helical" evidence="2">
    <location>
        <begin position="21"/>
        <end position="43"/>
    </location>
</feature>
<keyword evidence="2" id="KW-1133">Transmembrane helix</keyword>
<protein>
    <recommendedName>
        <fullName evidence="5">DUF948 domain-containing protein</fullName>
    </recommendedName>
</protein>
<gene>
    <name evidence="3" type="ORF">PPOP_2789</name>
</gene>
<keyword evidence="2" id="KW-0472">Membrane</keyword>
<dbReference type="PANTHER" id="PTHR40070">
    <property type="entry name" value="UPF0478 PROTEIN YTXG"/>
    <property type="match status" value="1"/>
</dbReference>
<dbReference type="EMBL" id="BALG01000213">
    <property type="protein sequence ID" value="GAC43422.1"/>
    <property type="molecule type" value="Genomic_DNA"/>
</dbReference>
<dbReference type="Proteomes" id="UP000029453">
    <property type="component" value="Unassembled WGS sequence"/>
</dbReference>
<organism evidence="3 4">
    <name type="scientific">Paenibacillus popilliae ATCC 14706</name>
    <dbReference type="NCBI Taxonomy" id="1212764"/>
    <lineage>
        <taxon>Bacteria</taxon>
        <taxon>Bacillati</taxon>
        <taxon>Bacillota</taxon>
        <taxon>Bacilli</taxon>
        <taxon>Bacillales</taxon>
        <taxon>Paenibacillaceae</taxon>
        <taxon>Paenibacillus</taxon>
    </lineage>
</organism>
<feature type="region of interest" description="Disordered" evidence="1">
    <location>
        <begin position="132"/>
        <end position="204"/>
    </location>
</feature>